<name>A0A2K2CS68_BRADI</name>
<gene>
    <name evidence="1" type="ORF">BRADI_4g34204v3</name>
</gene>
<proteinExistence type="predicted"/>
<organism evidence="1">
    <name type="scientific">Brachypodium distachyon</name>
    <name type="common">Purple false brome</name>
    <name type="synonym">Trachynia distachya</name>
    <dbReference type="NCBI Taxonomy" id="15368"/>
    <lineage>
        <taxon>Eukaryota</taxon>
        <taxon>Viridiplantae</taxon>
        <taxon>Streptophyta</taxon>
        <taxon>Embryophyta</taxon>
        <taxon>Tracheophyta</taxon>
        <taxon>Spermatophyta</taxon>
        <taxon>Magnoliopsida</taxon>
        <taxon>Liliopsida</taxon>
        <taxon>Poales</taxon>
        <taxon>Poaceae</taxon>
        <taxon>BOP clade</taxon>
        <taxon>Pooideae</taxon>
        <taxon>Stipodae</taxon>
        <taxon>Brachypodieae</taxon>
        <taxon>Brachypodium</taxon>
    </lineage>
</organism>
<dbReference type="Gramene" id="PNT64874">
    <property type="protein sequence ID" value="PNT64874"/>
    <property type="gene ID" value="BRADI_4g34204v3"/>
</dbReference>
<evidence type="ECO:0000313" key="3">
    <source>
        <dbReference type="Proteomes" id="UP000008810"/>
    </source>
</evidence>
<sequence length="91" mass="10393">MGADKPRVNTWLLGIHKRDQRHRFPSLHHQPSLGLSITLLSRSRVKHPQKKKVESTDPSPAFFALGHRGLQLRNARCSLLHRTCVPDQVTE</sequence>
<accession>A0A2K2CS68</accession>
<dbReference type="Proteomes" id="UP000008810">
    <property type="component" value="Chromosome 4"/>
</dbReference>
<dbReference type="AlphaFoldDB" id="A0A2K2CS68"/>
<reference evidence="1 2" key="1">
    <citation type="journal article" date="2010" name="Nature">
        <title>Genome sequencing and analysis of the model grass Brachypodium distachyon.</title>
        <authorList>
            <consortium name="International Brachypodium Initiative"/>
        </authorList>
    </citation>
    <scope>NUCLEOTIDE SEQUENCE [LARGE SCALE GENOMIC DNA]</scope>
    <source>
        <strain evidence="1 2">Bd21</strain>
    </source>
</reference>
<evidence type="ECO:0000313" key="2">
    <source>
        <dbReference type="EnsemblPlants" id="PNT64874"/>
    </source>
</evidence>
<dbReference type="InParanoid" id="A0A2K2CS68"/>
<dbReference type="EMBL" id="CM000883">
    <property type="protein sequence ID" value="PNT64874.1"/>
    <property type="molecule type" value="Genomic_DNA"/>
</dbReference>
<dbReference type="EnsemblPlants" id="PNT64874">
    <property type="protein sequence ID" value="PNT64874"/>
    <property type="gene ID" value="BRADI_4g34204v3"/>
</dbReference>
<reference evidence="2" key="3">
    <citation type="submission" date="2018-08" db="UniProtKB">
        <authorList>
            <consortium name="EnsemblPlants"/>
        </authorList>
    </citation>
    <scope>IDENTIFICATION</scope>
    <source>
        <strain evidence="2">cv. Bd21</strain>
    </source>
</reference>
<evidence type="ECO:0000313" key="1">
    <source>
        <dbReference type="EMBL" id="PNT64874.1"/>
    </source>
</evidence>
<keyword evidence="3" id="KW-1185">Reference proteome</keyword>
<reference evidence="1" key="2">
    <citation type="submission" date="2017-06" db="EMBL/GenBank/DDBJ databases">
        <title>WGS assembly of Brachypodium distachyon.</title>
        <authorList>
            <consortium name="The International Brachypodium Initiative"/>
            <person name="Lucas S."/>
            <person name="Harmon-Smith M."/>
            <person name="Lail K."/>
            <person name="Tice H."/>
            <person name="Grimwood J."/>
            <person name="Bruce D."/>
            <person name="Barry K."/>
            <person name="Shu S."/>
            <person name="Lindquist E."/>
            <person name="Wang M."/>
            <person name="Pitluck S."/>
            <person name="Vogel J.P."/>
            <person name="Garvin D.F."/>
            <person name="Mockler T.C."/>
            <person name="Schmutz J."/>
            <person name="Rokhsar D."/>
            <person name="Bevan M.W."/>
        </authorList>
    </citation>
    <scope>NUCLEOTIDE SEQUENCE</scope>
    <source>
        <strain evidence="1">Bd21</strain>
    </source>
</reference>
<protein>
    <submittedName>
        <fullName evidence="1 2">Uncharacterized protein</fullName>
    </submittedName>
</protein>